<gene>
    <name evidence="1" type="ORF">GCM10012289_30110</name>
</gene>
<dbReference type="AlphaFoldDB" id="A0A918DIX7"/>
<protein>
    <submittedName>
        <fullName evidence="1">Uncharacterized protein</fullName>
    </submittedName>
</protein>
<reference evidence="1" key="2">
    <citation type="submission" date="2020-09" db="EMBL/GenBank/DDBJ databases">
        <authorList>
            <person name="Sun Q."/>
            <person name="Zhou Y."/>
        </authorList>
    </citation>
    <scope>NUCLEOTIDE SEQUENCE</scope>
    <source>
        <strain evidence="1">CGMCC 4.7368</strain>
    </source>
</reference>
<evidence type="ECO:0000313" key="2">
    <source>
        <dbReference type="Proteomes" id="UP000646523"/>
    </source>
</evidence>
<proteinExistence type="predicted"/>
<sequence>MRESGAVDTPTGISTGARRVRLGCLGTWARRDPIIVSDNYPFEDPPPRVRRRVTKAAILSTLSTADLAQWTCPHGQHAGHGCVTCYDATAEAEADPELPLWEVAAWFTTKRPIPIRALQDVHRHGRRFALDQPSTPLVYLLSGQVRATLGVEAVAGVVGFLLQNRHIVDDFTVTEIRAVHS</sequence>
<keyword evidence="2" id="KW-1185">Reference proteome</keyword>
<comment type="caution">
    <text evidence="1">The sequence shown here is derived from an EMBL/GenBank/DDBJ whole genome shotgun (WGS) entry which is preliminary data.</text>
</comment>
<name>A0A918DIX7_9ACTN</name>
<dbReference type="EMBL" id="BMNH01000007">
    <property type="protein sequence ID" value="GGO69310.1"/>
    <property type="molecule type" value="Genomic_DNA"/>
</dbReference>
<dbReference type="Proteomes" id="UP000646523">
    <property type="component" value="Unassembled WGS sequence"/>
</dbReference>
<evidence type="ECO:0000313" key="1">
    <source>
        <dbReference type="EMBL" id="GGO69310.1"/>
    </source>
</evidence>
<organism evidence="1 2">
    <name type="scientific">Nonomuraea cavernae</name>
    <dbReference type="NCBI Taxonomy" id="2045107"/>
    <lineage>
        <taxon>Bacteria</taxon>
        <taxon>Bacillati</taxon>
        <taxon>Actinomycetota</taxon>
        <taxon>Actinomycetes</taxon>
        <taxon>Streptosporangiales</taxon>
        <taxon>Streptosporangiaceae</taxon>
        <taxon>Nonomuraea</taxon>
    </lineage>
</organism>
<reference evidence="1" key="1">
    <citation type="journal article" date="2014" name="Int. J. Syst. Evol. Microbiol.">
        <title>Complete genome sequence of Corynebacterium casei LMG S-19264T (=DSM 44701T), isolated from a smear-ripened cheese.</title>
        <authorList>
            <consortium name="US DOE Joint Genome Institute (JGI-PGF)"/>
            <person name="Walter F."/>
            <person name="Albersmeier A."/>
            <person name="Kalinowski J."/>
            <person name="Ruckert C."/>
        </authorList>
    </citation>
    <scope>NUCLEOTIDE SEQUENCE</scope>
    <source>
        <strain evidence="1">CGMCC 4.7368</strain>
    </source>
</reference>
<accession>A0A918DIX7</accession>